<evidence type="ECO:0000256" key="1">
    <source>
        <dbReference type="ARBA" id="ARBA00013260"/>
    </source>
</evidence>
<dbReference type="PANTHER" id="PTHR17224:SF1">
    <property type="entry name" value="PEPTIDYL-TRNA HYDROLASE"/>
    <property type="match status" value="1"/>
</dbReference>
<dbReference type="GO" id="GO:0004045">
    <property type="term" value="F:peptidyl-tRNA hydrolase activity"/>
    <property type="evidence" value="ECO:0007669"/>
    <property type="project" value="UniProtKB-UniRule"/>
</dbReference>
<gene>
    <name evidence="8 11" type="primary">pth</name>
    <name evidence="11" type="ORF">nbrc107697_10920</name>
</gene>
<organism evidence="11 12">
    <name type="scientific">Gordonia crocea</name>
    <dbReference type="NCBI Taxonomy" id="589162"/>
    <lineage>
        <taxon>Bacteria</taxon>
        <taxon>Bacillati</taxon>
        <taxon>Actinomycetota</taxon>
        <taxon>Actinomycetes</taxon>
        <taxon>Mycobacteriales</taxon>
        <taxon>Gordoniaceae</taxon>
        <taxon>Gordonia</taxon>
    </lineage>
</organism>
<dbReference type="GO" id="GO:0072344">
    <property type="term" value="P:rescue of stalled ribosome"/>
    <property type="evidence" value="ECO:0007669"/>
    <property type="project" value="UniProtKB-UniRule"/>
</dbReference>
<dbReference type="EC" id="3.1.1.29" evidence="1 8"/>
<keyword evidence="4 8" id="KW-0694">RNA-binding</keyword>
<feature type="binding site" evidence="8">
    <location>
        <position position="65"/>
    </location>
    <ligand>
        <name>tRNA</name>
        <dbReference type="ChEBI" id="CHEBI:17843"/>
    </ligand>
</feature>
<dbReference type="PANTHER" id="PTHR17224">
    <property type="entry name" value="PEPTIDYL-TRNA HYDROLASE"/>
    <property type="match status" value="1"/>
</dbReference>
<dbReference type="PROSITE" id="PS01196">
    <property type="entry name" value="PEPT_TRNA_HYDROL_2"/>
    <property type="match status" value="1"/>
</dbReference>
<dbReference type="FunFam" id="3.40.50.1470:FF:000001">
    <property type="entry name" value="Peptidyl-tRNA hydrolase"/>
    <property type="match status" value="1"/>
</dbReference>
<dbReference type="GO" id="GO:0005737">
    <property type="term" value="C:cytoplasm"/>
    <property type="evidence" value="ECO:0007669"/>
    <property type="project" value="UniProtKB-SubCell"/>
</dbReference>
<comment type="subunit">
    <text evidence="8">Monomer.</text>
</comment>
<dbReference type="AlphaFoldDB" id="A0A7I9UVS9"/>
<dbReference type="Gene3D" id="3.40.50.1470">
    <property type="entry name" value="Peptidyl-tRNA hydrolase"/>
    <property type="match status" value="1"/>
</dbReference>
<keyword evidence="2 8" id="KW-0820">tRNA-binding</keyword>
<dbReference type="NCBIfam" id="TIGR00447">
    <property type="entry name" value="pth"/>
    <property type="match status" value="1"/>
</dbReference>
<evidence type="ECO:0000256" key="4">
    <source>
        <dbReference type="ARBA" id="ARBA00022884"/>
    </source>
</evidence>
<feature type="binding site" evidence="8">
    <location>
        <position position="113"/>
    </location>
    <ligand>
        <name>tRNA</name>
        <dbReference type="ChEBI" id="CHEBI:17843"/>
    </ligand>
</feature>
<evidence type="ECO:0000256" key="9">
    <source>
        <dbReference type="RuleBase" id="RU000673"/>
    </source>
</evidence>
<keyword evidence="8" id="KW-0963">Cytoplasm</keyword>
<accession>A0A7I9UVS9</accession>
<dbReference type="InterPro" id="IPR036416">
    <property type="entry name" value="Pept_tRNA_hydro_sf"/>
</dbReference>
<comment type="similarity">
    <text evidence="5 8 10">Belongs to the PTH family.</text>
</comment>
<dbReference type="GO" id="GO:0006515">
    <property type="term" value="P:protein quality control for misfolded or incompletely synthesized proteins"/>
    <property type="evidence" value="ECO:0007669"/>
    <property type="project" value="UniProtKB-UniRule"/>
</dbReference>
<evidence type="ECO:0000256" key="6">
    <source>
        <dbReference type="ARBA" id="ARBA00048707"/>
    </source>
</evidence>
<dbReference type="RefSeq" id="WP_161926437.1">
    <property type="nucleotide sequence ID" value="NZ_BJOU01000001.1"/>
</dbReference>
<dbReference type="InterPro" id="IPR018171">
    <property type="entry name" value="Pept_tRNA_hydro_CS"/>
</dbReference>
<evidence type="ECO:0000256" key="5">
    <source>
        <dbReference type="ARBA" id="ARBA00038063"/>
    </source>
</evidence>
<comment type="subcellular location">
    <subcellularLocation>
        <location evidence="8">Cytoplasm</location>
    </subcellularLocation>
</comment>
<proteinExistence type="inferred from homology"/>
<dbReference type="InterPro" id="IPR001328">
    <property type="entry name" value="Pept_tRNA_hydro"/>
</dbReference>
<dbReference type="OrthoDB" id="9800507at2"/>
<keyword evidence="3 8" id="KW-0378">Hydrolase</keyword>
<sequence length="189" mass="20077">MKLVVGLGNPGPRYEKTRHNIGAMIVDHLAAEHGARWSTHKRSGAETASITLGGESVLLAKARKFMNECGANLGPLAKFYSIPPADVVALHDELDIEFGQVRLKFGGGEGGHNGLRSLTSALGGRDYSRVRLGIGRPPGRQNPADFVLKPFAARDKDAVALLIANGVEATELLIAHGLESAQNTVHAWG</sequence>
<feature type="active site" description="Proton acceptor" evidence="8">
    <location>
        <position position="19"/>
    </location>
</feature>
<evidence type="ECO:0000256" key="8">
    <source>
        <dbReference type="HAMAP-Rule" id="MF_00083"/>
    </source>
</evidence>
<evidence type="ECO:0000256" key="2">
    <source>
        <dbReference type="ARBA" id="ARBA00022555"/>
    </source>
</evidence>
<evidence type="ECO:0000313" key="11">
    <source>
        <dbReference type="EMBL" id="GED97053.1"/>
    </source>
</evidence>
<feature type="site" description="Discriminates between blocked and unblocked aminoacyl-tRNA" evidence="8">
    <location>
        <position position="9"/>
    </location>
</feature>
<dbReference type="CDD" id="cd00462">
    <property type="entry name" value="PTH"/>
    <property type="match status" value="1"/>
</dbReference>
<comment type="function">
    <text evidence="8">Hydrolyzes ribosome-free peptidyl-tRNAs (with 1 or more amino acids incorporated), which drop off the ribosome during protein synthesis, or as a result of ribosome stalling.</text>
</comment>
<evidence type="ECO:0000256" key="7">
    <source>
        <dbReference type="ARBA" id="ARBA00050038"/>
    </source>
</evidence>
<dbReference type="Proteomes" id="UP000444980">
    <property type="component" value="Unassembled WGS sequence"/>
</dbReference>
<dbReference type="PROSITE" id="PS01195">
    <property type="entry name" value="PEPT_TRNA_HYDROL_1"/>
    <property type="match status" value="1"/>
</dbReference>
<keyword evidence="12" id="KW-1185">Reference proteome</keyword>
<feature type="site" description="Stabilizes the basic form of H active site to accept a proton" evidence="8">
    <location>
        <position position="92"/>
    </location>
</feature>
<feature type="binding site" evidence="8">
    <location>
        <position position="14"/>
    </location>
    <ligand>
        <name>tRNA</name>
        <dbReference type="ChEBI" id="CHEBI:17843"/>
    </ligand>
</feature>
<feature type="binding site" evidence="8">
    <location>
        <position position="67"/>
    </location>
    <ligand>
        <name>tRNA</name>
        <dbReference type="ChEBI" id="CHEBI:17843"/>
    </ligand>
</feature>
<dbReference type="SUPFAM" id="SSF53178">
    <property type="entry name" value="Peptidyl-tRNA hydrolase-like"/>
    <property type="match status" value="1"/>
</dbReference>
<comment type="catalytic activity">
    <reaction evidence="6 8 9">
        <text>an N-acyl-L-alpha-aminoacyl-tRNA + H2O = an N-acyl-L-amino acid + a tRNA + H(+)</text>
        <dbReference type="Rhea" id="RHEA:54448"/>
        <dbReference type="Rhea" id="RHEA-COMP:10123"/>
        <dbReference type="Rhea" id="RHEA-COMP:13883"/>
        <dbReference type="ChEBI" id="CHEBI:15377"/>
        <dbReference type="ChEBI" id="CHEBI:15378"/>
        <dbReference type="ChEBI" id="CHEBI:59874"/>
        <dbReference type="ChEBI" id="CHEBI:78442"/>
        <dbReference type="ChEBI" id="CHEBI:138191"/>
        <dbReference type="EC" id="3.1.1.29"/>
    </reaction>
</comment>
<dbReference type="EMBL" id="BJOU01000001">
    <property type="protein sequence ID" value="GED97053.1"/>
    <property type="molecule type" value="Genomic_DNA"/>
</dbReference>
<dbReference type="GO" id="GO:0000049">
    <property type="term" value="F:tRNA binding"/>
    <property type="evidence" value="ECO:0007669"/>
    <property type="project" value="UniProtKB-UniRule"/>
</dbReference>
<evidence type="ECO:0000256" key="3">
    <source>
        <dbReference type="ARBA" id="ARBA00022801"/>
    </source>
</evidence>
<protein>
    <recommendedName>
        <fullName evidence="7 8">Peptidyl-tRNA hydrolase</fullName>
        <shortName evidence="8">Pth</shortName>
        <ecNumber evidence="1 8">3.1.1.29</ecNumber>
    </recommendedName>
</protein>
<name>A0A7I9UVS9_9ACTN</name>
<comment type="caution">
    <text evidence="11">The sequence shown here is derived from an EMBL/GenBank/DDBJ whole genome shotgun (WGS) entry which is preliminary data.</text>
</comment>
<dbReference type="Pfam" id="PF01195">
    <property type="entry name" value="Pept_tRNA_hydro"/>
    <property type="match status" value="1"/>
</dbReference>
<dbReference type="HAMAP" id="MF_00083">
    <property type="entry name" value="Pept_tRNA_hydro_bact"/>
    <property type="match status" value="1"/>
</dbReference>
<comment type="function">
    <text evidence="8">Catalyzes the release of premature peptidyl moieties from peptidyl-tRNA molecules trapped in stalled 50S ribosomal subunits, and thus maintains levels of free tRNAs and 50S ribosomes.</text>
</comment>
<evidence type="ECO:0000256" key="10">
    <source>
        <dbReference type="RuleBase" id="RU004320"/>
    </source>
</evidence>
<reference evidence="12" key="1">
    <citation type="submission" date="2019-06" db="EMBL/GenBank/DDBJ databases">
        <title>Gordonia isolated from sludge of a wastewater treatment plant.</title>
        <authorList>
            <person name="Tamura T."/>
            <person name="Aoyama K."/>
            <person name="Kang Y."/>
            <person name="Saito S."/>
            <person name="Akiyama N."/>
            <person name="Yazawa K."/>
            <person name="Gonoi T."/>
            <person name="Mikami Y."/>
        </authorList>
    </citation>
    <scope>NUCLEOTIDE SEQUENCE [LARGE SCALE GENOMIC DNA]</scope>
    <source>
        <strain evidence="12">NBRC 107697</strain>
    </source>
</reference>
<evidence type="ECO:0000313" key="12">
    <source>
        <dbReference type="Proteomes" id="UP000444980"/>
    </source>
</evidence>